<keyword evidence="4 12" id="KW-0963">Cytoplasm</keyword>
<keyword evidence="15" id="KW-0808">Transferase</keyword>
<keyword evidence="5 12" id="KW-0028">Amino-acid biosynthesis</keyword>
<dbReference type="EC" id="3.5.1.2" evidence="12"/>
<dbReference type="HAMAP" id="MF_00278">
    <property type="entry name" value="HisH"/>
    <property type="match status" value="1"/>
</dbReference>
<evidence type="ECO:0000256" key="11">
    <source>
        <dbReference type="ARBA" id="ARBA00049534"/>
    </source>
</evidence>
<evidence type="ECO:0000256" key="4">
    <source>
        <dbReference type="ARBA" id="ARBA00022490"/>
    </source>
</evidence>
<proteinExistence type="inferred from homology"/>
<dbReference type="PIRSF" id="PIRSF000495">
    <property type="entry name" value="Amidotransf_hisH"/>
    <property type="match status" value="1"/>
</dbReference>
<dbReference type="EC" id="4.3.2.10" evidence="12"/>
<gene>
    <name evidence="15" type="primary">hisH1</name>
    <name evidence="12" type="synonym">hisH</name>
    <name evidence="15" type="ORF">SV7mr_11180</name>
</gene>
<dbReference type="GO" id="GO:0000105">
    <property type="term" value="P:L-histidine biosynthetic process"/>
    <property type="evidence" value="ECO:0007669"/>
    <property type="project" value="UniProtKB-UniRule"/>
</dbReference>
<keyword evidence="6 12" id="KW-0378">Hydrolase</keyword>
<protein>
    <recommendedName>
        <fullName evidence="12">Imidazole glycerol phosphate synthase subunit HisH</fullName>
        <ecNumber evidence="12">4.3.2.10</ecNumber>
    </recommendedName>
    <alternativeName>
        <fullName evidence="12">IGP synthase glutaminase subunit</fullName>
        <ecNumber evidence="12">3.5.1.2</ecNumber>
    </alternativeName>
    <alternativeName>
        <fullName evidence="12">IGP synthase subunit HisH</fullName>
    </alternativeName>
    <alternativeName>
        <fullName evidence="12">ImGP synthase subunit HisH</fullName>
        <shortName evidence="12">IGPS subunit HisH</shortName>
    </alternativeName>
</protein>
<evidence type="ECO:0000256" key="12">
    <source>
        <dbReference type="HAMAP-Rule" id="MF_00278"/>
    </source>
</evidence>
<dbReference type="EMBL" id="CP036272">
    <property type="protein sequence ID" value="QDT58625.1"/>
    <property type="molecule type" value="Genomic_DNA"/>
</dbReference>
<dbReference type="NCBIfam" id="TIGR01855">
    <property type="entry name" value="IMP_synth_hisH"/>
    <property type="match status" value="1"/>
</dbReference>
<dbReference type="InterPro" id="IPR029062">
    <property type="entry name" value="Class_I_gatase-like"/>
</dbReference>
<dbReference type="PROSITE" id="PS51274">
    <property type="entry name" value="GATASE_COBBQ"/>
    <property type="match status" value="1"/>
</dbReference>
<evidence type="ECO:0000256" key="10">
    <source>
        <dbReference type="ARBA" id="ARBA00047838"/>
    </source>
</evidence>
<comment type="subunit">
    <text evidence="3 12">Heterodimer of HisH and HisF.</text>
</comment>
<keyword evidence="8 12" id="KW-0368">Histidine biosynthesis</keyword>
<comment type="catalytic activity">
    <reaction evidence="11 12">
        <text>L-glutamine + H2O = L-glutamate + NH4(+)</text>
        <dbReference type="Rhea" id="RHEA:15889"/>
        <dbReference type="ChEBI" id="CHEBI:15377"/>
        <dbReference type="ChEBI" id="CHEBI:28938"/>
        <dbReference type="ChEBI" id="CHEBI:29985"/>
        <dbReference type="ChEBI" id="CHEBI:58359"/>
        <dbReference type="EC" id="3.5.1.2"/>
    </reaction>
</comment>
<organism evidence="15 16">
    <name type="scientific">Stieleria bergensis</name>
    <dbReference type="NCBI Taxonomy" id="2528025"/>
    <lineage>
        <taxon>Bacteria</taxon>
        <taxon>Pseudomonadati</taxon>
        <taxon>Planctomycetota</taxon>
        <taxon>Planctomycetia</taxon>
        <taxon>Pirellulales</taxon>
        <taxon>Pirellulaceae</taxon>
        <taxon>Stieleria</taxon>
    </lineage>
</organism>
<dbReference type="CDD" id="cd01748">
    <property type="entry name" value="GATase1_IGP_Synthase"/>
    <property type="match status" value="1"/>
</dbReference>
<evidence type="ECO:0000256" key="5">
    <source>
        <dbReference type="ARBA" id="ARBA00022605"/>
    </source>
</evidence>
<comment type="subcellular location">
    <subcellularLocation>
        <location evidence="1 12">Cytoplasm</location>
    </subcellularLocation>
</comment>
<feature type="active site" evidence="12 13">
    <location>
        <position position="183"/>
    </location>
</feature>
<dbReference type="InterPro" id="IPR017926">
    <property type="entry name" value="GATASE"/>
</dbReference>
<keyword evidence="15" id="KW-0328">Glycosyltransferase</keyword>
<dbReference type="RefSeq" id="WP_145269902.1">
    <property type="nucleotide sequence ID" value="NZ_CP036272.1"/>
</dbReference>
<evidence type="ECO:0000313" key="15">
    <source>
        <dbReference type="EMBL" id="QDT58625.1"/>
    </source>
</evidence>
<dbReference type="GO" id="GO:0004359">
    <property type="term" value="F:glutaminase activity"/>
    <property type="evidence" value="ECO:0007669"/>
    <property type="project" value="UniProtKB-EC"/>
</dbReference>
<evidence type="ECO:0000256" key="7">
    <source>
        <dbReference type="ARBA" id="ARBA00022962"/>
    </source>
</evidence>
<name>A0A517SR61_9BACT</name>
<dbReference type="PANTHER" id="PTHR42701:SF1">
    <property type="entry name" value="IMIDAZOLE GLYCEROL PHOSPHATE SYNTHASE SUBUNIT HISH"/>
    <property type="match status" value="1"/>
</dbReference>
<dbReference type="FunFam" id="3.40.50.880:FF:000009">
    <property type="entry name" value="Imidazole glycerol phosphate synthase subunit HisH"/>
    <property type="match status" value="1"/>
</dbReference>
<comment type="pathway">
    <text evidence="2 12">Amino-acid biosynthesis; L-histidine biosynthesis; L-histidine from 5-phospho-alpha-D-ribose 1-diphosphate: step 5/9.</text>
</comment>
<dbReference type="Gene3D" id="3.40.50.880">
    <property type="match status" value="1"/>
</dbReference>
<comment type="function">
    <text evidence="12">IGPS catalyzes the conversion of PRFAR and glutamine to IGP, AICAR and glutamate. The HisH subunit catalyzes the hydrolysis of glutamine to glutamate and ammonia as part of the synthesis of IGP and AICAR. The resulting ammonia molecule is channeled to the active site of HisF.</text>
</comment>
<dbReference type="UniPathway" id="UPA00031">
    <property type="reaction ID" value="UER00010"/>
</dbReference>
<dbReference type="Proteomes" id="UP000315003">
    <property type="component" value="Chromosome"/>
</dbReference>
<feature type="active site" evidence="12 13">
    <location>
        <position position="185"/>
    </location>
</feature>
<sequence length="209" mass="23133">MITIVDYQMGNLRSVQKAIQRVGGEAVISSDPDQIANAQQLILPGVGAFGDAMNEINRRDLAGPLRDFAASGRPFLGICLGLQLLFETGYEHGTHQGLGILPGDVVRFELPAKYKVPHMGWNTVQKQFELPLFQDLADGSHFYFVHSYYVRPSDPSVVALKCGYGDDFCAMVAKDNVYATQFHPEKSQTNGLNLLRSFYQLTHQLPTPS</sequence>
<reference evidence="15 16" key="1">
    <citation type="submission" date="2019-02" db="EMBL/GenBank/DDBJ databases">
        <title>Deep-cultivation of Planctomycetes and their phenomic and genomic characterization uncovers novel biology.</title>
        <authorList>
            <person name="Wiegand S."/>
            <person name="Jogler M."/>
            <person name="Boedeker C."/>
            <person name="Pinto D."/>
            <person name="Vollmers J."/>
            <person name="Rivas-Marin E."/>
            <person name="Kohn T."/>
            <person name="Peeters S.H."/>
            <person name="Heuer A."/>
            <person name="Rast P."/>
            <person name="Oberbeckmann S."/>
            <person name="Bunk B."/>
            <person name="Jeske O."/>
            <person name="Meyerdierks A."/>
            <person name="Storesund J.E."/>
            <person name="Kallscheuer N."/>
            <person name="Luecker S."/>
            <person name="Lage O.M."/>
            <person name="Pohl T."/>
            <person name="Merkel B.J."/>
            <person name="Hornburger P."/>
            <person name="Mueller R.-W."/>
            <person name="Bruemmer F."/>
            <person name="Labrenz M."/>
            <person name="Spormann A.M."/>
            <person name="Op den Camp H."/>
            <person name="Overmann J."/>
            <person name="Amann R."/>
            <person name="Jetten M.S.M."/>
            <person name="Mascher T."/>
            <person name="Medema M.H."/>
            <person name="Devos D.P."/>
            <person name="Kaster A.-K."/>
            <person name="Ovreas L."/>
            <person name="Rohde M."/>
            <person name="Galperin M.Y."/>
            <person name="Jogler C."/>
        </authorList>
    </citation>
    <scope>NUCLEOTIDE SEQUENCE [LARGE SCALE GENOMIC DNA]</scope>
    <source>
        <strain evidence="15 16">SV_7m_r</strain>
    </source>
</reference>
<evidence type="ECO:0000256" key="2">
    <source>
        <dbReference type="ARBA" id="ARBA00005091"/>
    </source>
</evidence>
<dbReference type="PANTHER" id="PTHR42701">
    <property type="entry name" value="IMIDAZOLE GLYCEROL PHOSPHATE SYNTHASE SUBUNIT HISH"/>
    <property type="match status" value="1"/>
</dbReference>
<dbReference type="GO" id="GO:0000107">
    <property type="term" value="F:imidazoleglycerol-phosphate synthase activity"/>
    <property type="evidence" value="ECO:0007669"/>
    <property type="project" value="UniProtKB-UniRule"/>
</dbReference>
<evidence type="ECO:0000259" key="14">
    <source>
        <dbReference type="Pfam" id="PF00117"/>
    </source>
</evidence>
<keyword evidence="9 12" id="KW-0456">Lyase</keyword>
<dbReference type="GO" id="GO:0016829">
    <property type="term" value="F:lyase activity"/>
    <property type="evidence" value="ECO:0007669"/>
    <property type="project" value="UniProtKB-KW"/>
</dbReference>
<accession>A0A517SR61</accession>
<dbReference type="AlphaFoldDB" id="A0A517SR61"/>
<feature type="active site" description="Nucleophile" evidence="12 13">
    <location>
        <position position="79"/>
    </location>
</feature>
<dbReference type="OrthoDB" id="9807137at2"/>
<evidence type="ECO:0000256" key="1">
    <source>
        <dbReference type="ARBA" id="ARBA00004496"/>
    </source>
</evidence>
<dbReference type="InterPro" id="IPR010139">
    <property type="entry name" value="Imidazole-glycPsynth_HisH"/>
</dbReference>
<evidence type="ECO:0000256" key="13">
    <source>
        <dbReference type="PIRSR" id="PIRSR000495-1"/>
    </source>
</evidence>
<dbReference type="GO" id="GO:0005737">
    <property type="term" value="C:cytoplasm"/>
    <property type="evidence" value="ECO:0007669"/>
    <property type="project" value="UniProtKB-SubCell"/>
</dbReference>
<comment type="catalytic activity">
    <reaction evidence="10 12">
        <text>5-[(5-phospho-1-deoxy-D-ribulos-1-ylimino)methylamino]-1-(5-phospho-beta-D-ribosyl)imidazole-4-carboxamide + L-glutamine = D-erythro-1-(imidazol-4-yl)glycerol 3-phosphate + 5-amino-1-(5-phospho-beta-D-ribosyl)imidazole-4-carboxamide + L-glutamate + H(+)</text>
        <dbReference type="Rhea" id="RHEA:24793"/>
        <dbReference type="ChEBI" id="CHEBI:15378"/>
        <dbReference type="ChEBI" id="CHEBI:29985"/>
        <dbReference type="ChEBI" id="CHEBI:58278"/>
        <dbReference type="ChEBI" id="CHEBI:58359"/>
        <dbReference type="ChEBI" id="CHEBI:58475"/>
        <dbReference type="ChEBI" id="CHEBI:58525"/>
        <dbReference type="EC" id="4.3.2.10"/>
    </reaction>
</comment>
<evidence type="ECO:0000256" key="9">
    <source>
        <dbReference type="ARBA" id="ARBA00023239"/>
    </source>
</evidence>
<evidence type="ECO:0000256" key="8">
    <source>
        <dbReference type="ARBA" id="ARBA00023102"/>
    </source>
</evidence>
<evidence type="ECO:0000256" key="6">
    <source>
        <dbReference type="ARBA" id="ARBA00022801"/>
    </source>
</evidence>
<evidence type="ECO:0000313" key="16">
    <source>
        <dbReference type="Proteomes" id="UP000315003"/>
    </source>
</evidence>
<dbReference type="SUPFAM" id="SSF52317">
    <property type="entry name" value="Class I glutamine amidotransferase-like"/>
    <property type="match status" value="1"/>
</dbReference>
<feature type="domain" description="Glutamine amidotransferase" evidence="14">
    <location>
        <begin position="6"/>
        <end position="198"/>
    </location>
</feature>
<keyword evidence="7 12" id="KW-0315">Glutamine amidotransferase</keyword>
<evidence type="ECO:0000256" key="3">
    <source>
        <dbReference type="ARBA" id="ARBA00011152"/>
    </source>
</evidence>
<dbReference type="PROSITE" id="PS51273">
    <property type="entry name" value="GATASE_TYPE_1"/>
    <property type="match status" value="1"/>
</dbReference>
<keyword evidence="16" id="KW-1185">Reference proteome</keyword>
<dbReference type="Pfam" id="PF00117">
    <property type="entry name" value="GATase"/>
    <property type="match status" value="1"/>
</dbReference>